<reference evidence="7 8" key="1">
    <citation type="submission" date="2020-08" db="EMBL/GenBank/DDBJ databases">
        <title>Genomic Encyclopedia of Type Strains, Phase IV (KMG-IV): sequencing the most valuable type-strain genomes for metagenomic binning, comparative biology and taxonomic classification.</title>
        <authorList>
            <person name="Goeker M."/>
        </authorList>
    </citation>
    <scope>NUCLEOTIDE SEQUENCE [LARGE SCALE GENOMIC DNA]</scope>
    <source>
        <strain evidence="7 8">DSM 24163</strain>
    </source>
</reference>
<keyword evidence="2 5" id="KW-0547">Nucleotide-binding</keyword>
<protein>
    <recommendedName>
        <fullName evidence="6">Protein kinase domain-containing protein</fullName>
    </recommendedName>
</protein>
<dbReference type="PANTHER" id="PTHR43289">
    <property type="entry name" value="MITOGEN-ACTIVATED PROTEIN KINASE KINASE KINASE 20-RELATED"/>
    <property type="match status" value="1"/>
</dbReference>
<evidence type="ECO:0000313" key="8">
    <source>
        <dbReference type="Proteomes" id="UP000521199"/>
    </source>
</evidence>
<keyword evidence="4 5" id="KW-0067">ATP-binding</keyword>
<comment type="caution">
    <text evidence="7">The sequence shown here is derived from an EMBL/GenBank/DDBJ whole genome shotgun (WGS) entry which is preliminary data.</text>
</comment>
<dbReference type="GO" id="GO:0004674">
    <property type="term" value="F:protein serine/threonine kinase activity"/>
    <property type="evidence" value="ECO:0007669"/>
    <property type="project" value="TreeGrafter"/>
</dbReference>
<dbReference type="SUPFAM" id="SSF56112">
    <property type="entry name" value="Protein kinase-like (PK-like)"/>
    <property type="match status" value="1"/>
</dbReference>
<dbReference type="InterPro" id="IPR008271">
    <property type="entry name" value="Ser/Thr_kinase_AS"/>
</dbReference>
<dbReference type="InterPro" id="IPR005532">
    <property type="entry name" value="SUMF_dom"/>
</dbReference>
<dbReference type="Pfam" id="PF00069">
    <property type="entry name" value="Pkinase"/>
    <property type="match status" value="1"/>
</dbReference>
<evidence type="ECO:0000256" key="1">
    <source>
        <dbReference type="ARBA" id="ARBA00022679"/>
    </source>
</evidence>
<dbReference type="Pfam" id="PF03781">
    <property type="entry name" value="FGE-sulfatase"/>
    <property type="match status" value="1"/>
</dbReference>
<dbReference type="Gene3D" id="3.90.1580.10">
    <property type="entry name" value="paralog of FGE (formylglycine-generating enzyme)"/>
    <property type="match status" value="1"/>
</dbReference>
<dbReference type="InterPro" id="IPR011009">
    <property type="entry name" value="Kinase-like_dom_sf"/>
</dbReference>
<dbReference type="SUPFAM" id="SSF56436">
    <property type="entry name" value="C-type lectin-like"/>
    <property type="match status" value="1"/>
</dbReference>
<dbReference type="Gene3D" id="1.10.510.10">
    <property type="entry name" value="Transferase(Phosphotransferase) domain 1"/>
    <property type="match status" value="1"/>
</dbReference>
<dbReference type="SMART" id="SM00220">
    <property type="entry name" value="S_TKc"/>
    <property type="match status" value="1"/>
</dbReference>
<dbReference type="Proteomes" id="UP000521199">
    <property type="component" value="Unassembled WGS sequence"/>
</dbReference>
<evidence type="ECO:0000256" key="4">
    <source>
        <dbReference type="ARBA" id="ARBA00022840"/>
    </source>
</evidence>
<organism evidence="7 8">
    <name type="scientific">Chiayiivirga flava</name>
    <dbReference type="NCBI Taxonomy" id="659595"/>
    <lineage>
        <taxon>Bacteria</taxon>
        <taxon>Pseudomonadati</taxon>
        <taxon>Pseudomonadota</taxon>
        <taxon>Gammaproteobacteria</taxon>
        <taxon>Lysobacterales</taxon>
        <taxon>Lysobacteraceae</taxon>
        <taxon>Chiayiivirga</taxon>
    </lineage>
</organism>
<feature type="binding site" evidence="5">
    <location>
        <position position="56"/>
    </location>
    <ligand>
        <name>ATP</name>
        <dbReference type="ChEBI" id="CHEBI:30616"/>
    </ligand>
</feature>
<dbReference type="PROSITE" id="PS00108">
    <property type="entry name" value="PROTEIN_KINASE_ST"/>
    <property type="match status" value="1"/>
</dbReference>
<dbReference type="InterPro" id="IPR000719">
    <property type="entry name" value="Prot_kinase_dom"/>
</dbReference>
<dbReference type="CDD" id="cd14014">
    <property type="entry name" value="STKc_PknB_like"/>
    <property type="match status" value="1"/>
</dbReference>
<evidence type="ECO:0000313" key="7">
    <source>
        <dbReference type="EMBL" id="MBB5209508.1"/>
    </source>
</evidence>
<gene>
    <name evidence="7" type="ORF">HNQ52_003077</name>
</gene>
<accession>A0A7W8DB74</accession>
<feature type="domain" description="Protein kinase" evidence="6">
    <location>
        <begin position="27"/>
        <end position="290"/>
    </location>
</feature>
<keyword evidence="3" id="KW-0418">Kinase</keyword>
<sequence length="734" mass="77808">MHDTPETPASDAIAPAVPGGLPRVAGYRIERVLGRGGMAVVYLAVQESLDRQVAIKVMMPAGGLDEAQSQRFELEARTIAKLEHPGIVGIHEVGRTADGQLYYVMPYLSHGDLSERDYRDDEDGLIALLRTLLDALGYAHARGIVHRDVKAENVLFNNADQPQLADFGIALSRKGATPRVTTDGLALGSGGHMPPEQARGAVVDGRADLYSLGVLTYELLTGDLPYYADDALALAVMHAHDPIPRLPGEKAHWQDFIDQAMAKSPERRFRNAQAMARALERVNDRLHPRGGIVGWLTHPAWRRPGVLVALGALAAVCIAVAVWPRGEMAPAGAVDAAPAAPAPAARLDPQARAAIETRLGEAAQQLAAGALLVPAGANAAESYLDVLKADPGNAAARAGLDAVLAALSASLVDAAQAEGAEASRERYRQAVLFADVAQLRDGPGFAALREDATRVVLAAIDARIAAWDAPAAAAWLPLAEEVQLDATALAALRERIDALPAPGETVRDGDGPELAFIPAADGAPPFALMLDEVSRGDYARFADATGREAGRCRSRLSPLQLFDKRDWRDPGFAQGPTEPVVCVSLDDAQAYAAWLSRRSGQRYRIPTAGEWRRAARLGSAATGCAAGNVFDRSADGRGTRHACTDGSAHTAPAGRYPASALGLHHLLGNVSEWTLNCGSADNALARTLESDACPRRAAIGPSWRDGPMAANAALQMLPPERGYDDVGFRLLREF</sequence>
<dbReference type="EMBL" id="JACHHP010000006">
    <property type="protein sequence ID" value="MBB5209508.1"/>
    <property type="molecule type" value="Genomic_DNA"/>
</dbReference>
<dbReference type="Gene3D" id="3.30.200.20">
    <property type="entry name" value="Phosphorylase Kinase, domain 1"/>
    <property type="match status" value="1"/>
</dbReference>
<dbReference type="InterPro" id="IPR042095">
    <property type="entry name" value="SUMF_sf"/>
</dbReference>
<name>A0A7W8DB74_9GAMM</name>
<dbReference type="PANTHER" id="PTHR43289:SF6">
    <property type="entry name" value="SERINE_THREONINE-PROTEIN KINASE NEKL-3"/>
    <property type="match status" value="1"/>
</dbReference>
<keyword evidence="1" id="KW-0808">Transferase</keyword>
<proteinExistence type="predicted"/>
<dbReference type="PROSITE" id="PS50011">
    <property type="entry name" value="PROTEIN_KINASE_DOM"/>
    <property type="match status" value="1"/>
</dbReference>
<dbReference type="RefSeq" id="WP_183962040.1">
    <property type="nucleotide sequence ID" value="NZ_JACHHP010000006.1"/>
</dbReference>
<keyword evidence="8" id="KW-1185">Reference proteome</keyword>
<dbReference type="GO" id="GO:0005524">
    <property type="term" value="F:ATP binding"/>
    <property type="evidence" value="ECO:0007669"/>
    <property type="project" value="UniProtKB-UniRule"/>
</dbReference>
<dbReference type="AlphaFoldDB" id="A0A7W8DB74"/>
<dbReference type="InterPro" id="IPR016187">
    <property type="entry name" value="CTDL_fold"/>
</dbReference>
<evidence type="ECO:0000256" key="2">
    <source>
        <dbReference type="ARBA" id="ARBA00022741"/>
    </source>
</evidence>
<dbReference type="PROSITE" id="PS00107">
    <property type="entry name" value="PROTEIN_KINASE_ATP"/>
    <property type="match status" value="1"/>
</dbReference>
<evidence type="ECO:0000256" key="5">
    <source>
        <dbReference type="PROSITE-ProRule" id="PRU10141"/>
    </source>
</evidence>
<evidence type="ECO:0000259" key="6">
    <source>
        <dbReference type="PROSITE" id="PS50011"/>
    </source>
</evidence>
<dbReference type="InterPro" id="IPR017441">
    <property type="entry name" value="Protein_kinase_ATP_BS"/>
</dbReference>
<evidence type="ECO:0000256" key="3">
    <source>
        <dbReference type="ARBA" id="ARBA00022777"/>
    </source>
</evidence>